<reference evidence="9" key="1">
    <citation type="journal article" date="2018" name="Nat. Microbiol.">
        <title>Leveraging single-cell genomics to expand the fungal tree of life.</title>
        <authorList>
            <person name="Ahrendt S.R."/>
            <person name="Quandt C.A."/>
            <person name="Ciobanu D."/>
            <person name="Clum A."/>
            <person name="Salamov A."/>
            <person name="Andreopoulos B."/>
            <person name="Cheng J.F."/>
            <person name="Woyke T."/>
            <person name="Pelin A."/>
            <person name="Henrissat B."/>
            <person name="Reynolds N.K."/>
            <person name="Benny G.L."/>
            <person name="Smith M.E."/>
            <person name="James T.Y."/>
            <person name="Grigoriev I.V."/>
        </authorList>
    </citation>
    <scope>NUCLEOTIDE SEQUENCE [LARGE SCALE GENOMIC DNA]</scope>
    <source>
        <strain evidence="9">ATCC 52028</strain>
    </source>
</reference>
<comment type="similarity">
    <text evidence="6">Belongs to the B9D family.</text>
</comment>
<keyword evidence="5" id="KW-0966">Cell projection</keyword>
<dbReference type="STRING" id="1555241.A0A4P9X265"/>
<protein>
    <recommendedName>
        <fullName evidence="7">B9 domain-containing protein 1</fullName>
    </recommendedName>
</protein>
<keyword evidence="9" id="KW-1185">Reference proteome</keyword>
<keyword evidence="3" id="KW-0970">Cilium biogenesis/degradation</keyword>
<organism evidence="8 9">
    <name type="scientific">Caulochytrium protostelioides</name>
    <dbReference type="NCBI Taxonomy" id="1555241"/>
    <lineage>
        <taxon>Eukaryota</taxon>
        <taxon>Fungi</taxon>
        <taxon>Fungi incertae sedis</taxon>
        <taxon>Chytridiomycota</taxon>
        <taxon>Chytridiomycota incertae sedis</taxon>
        <taxon>Chytridiomycetes</taxon>
        <taxon>Caulochytriales</taxon>
        <taxon>Caulochytriaceae</taxon>
        <taxon>Caulochytrium</taxon>
    </lineage>
</organism>
<keyword evidence="4" id="KW-0206">Cytoskeleton</keyword>
<evidence type="ECO:0000256" key="2">
    <source>
        <dbReference type="ARBA" id="ARBA00022490"/>
    </source>
</evidence>
<dbReference type="OrthoDB" id="431939at2759"/>
<dbReference type="Proteomes" id="UP000274922">
    <property type="component" value="Unassembled WGS sequence"/>
</dbReference>
<dbReference type="InterPro" id="IPR010796">
    <property type="entry name" value="C2_B9-type_dom"/>
</dbReference>
<evidence type="ECO:0000313" key="8">
    <source>
        <dbReference type="EMBL" id="RKO98400.1"/>
    </source>
</evidence>
<sequence>MTLQTFSVLITGQIESVDLPNDNHVYCKYTYRYGPDWMPVAGLEQGLTQVASHGFSLTGPAAPLVWNFPIEIAFRSTNVFGWPQLVIAVYGPNSLGQGDVVKGYVALRLPLAPGPHTLYGDLYVPQASSRIAAGYTWLRGHRPEFREPHFVAGGEGRGVTAVRSSGCVKVTLHVVTRDMEQLGYAVRPAPPSIVAA</sequence>
<proteinExistence type="inferred from homology"/>
<dbReference type="Pfam" id="PF07162">
    <property type="entry name" value="B9-C2"/>
    <property type="match status" value="1"/>
</dbReference>
<keyword evidence="2" id="KW-0963">Cytoplasm</keyword>
<dbReference type="AlphaFoldDB" id="A0A4P9X265"/>
<evidence type="ECO:0000256" key="7">
    <source>
        <dbReference type="ARBA" id="ARBA00039274"/>
    </source>
</evidence>
<dbReference type="PANTHER" id="PTHR12968:SF1">
    <property type="entry name" value="B9 DOMAIN-CONTAINING PROTEIN 1"/>
    <property type="match status" value="1"/>
</dbReference>
<dbReference type="GO" id="GO:0060271">
    <property type="term" value="P:cilium assembly"/>
    <property type="evidence" value="ECO:0007669"/>
    <property type="project" value="TreeGrafter"/>
</dbReference>
<gene>
    <name evidence="8" type="ORF">CXG81DRAFT_28769</name>
</gene>
<evidence type="ECO:0000256" key="5">
    <source>
        <dbReference type="ARBA" id="ARBA00023273"/>
    </source>
</evidence>
<evidence type="ECO:0000256" key="6">
    <source>
        <dbReference type="ARBA" id="ARBA00038411"/>
    </source>
</evidence>
<name>A0A4P9X265_9FUNG</name>
<evidence type="ECO:0000256" key="3">
    <source>
        <dbReference type="ARBA" id="ARBA00022794"/>
    </source>
</evidence>
<dbReference type="GO" id="GO:0036038">
    <property type="term" value="C:MKS complex"/>
    <property type="evidence" value="ECO:0007669"/>
    <property type="project" value="TreeGrafter"/>
</dbReference>
<comment type="subcellular location">
    <subcellularLocation>
        <location evidence="1">Cytoplasm</location>
        <location evidence="1">Cytoskeleton</location>
        <location evidence="1">Cilium basal body</location>
    </subcellularLocation>
</comment>
<evidence type="ECO:0000256" key="4">
    <source>
        <dbReference type="ARBA" id="ARBA00023212"/>
    </source>
</evidence>
<evidence type="ECO:0000313" key="9">
    <source>
        <dbReference type="Proteomes" id="UP000274922"/>
    </source>
</evidence>
<dbReference type="PROSITE" id="PS51381">
    <property type="entry name" value="C2_B9"/>
    <property type="match status" value="1"/>
</dbReference>
<accession>A0A4P9X265</accession>
<evidence type="ECO:0000256" key="1">
    <source>
        <dbReference type="ARBA" id="ARBA00004120"/>
    </source>
</evidence>
<dbReference type="EMBL" id="ML014452">
    <property type="protein sequence ID" value="RKO98400.1"/>
    <property type="molecule type" value="Genomic_DNA"/>
</dbReference>
<dbReference type="PANTHER" id="PTHR12968">
    <property type="entry name" value="B9 DOMAIN-CONTAINING"/>
    <property type="match status" value="1"/>
</dbReference>